<dbReference type="STRING" id="1089305.SAMN05444148_0861"/>
<proteinExistence type="predicted"/>
<dbReference type="InterPro" id="IPR011990">
    <property type="entry name" value="TPR-like_helical_dom_sf"/>
</dbReference>
<feature type="signal peptide" evidence="1">
    <location>
        <begin position="1"/>
        <end position="18"/>
    </location>
</feature>
<protein>
    <recommendedName>
        <fullName evidence="4">Tetratricopeptide repeat-containing protein</fullName>
    </recommendedName>
</protein>
<sequence length="230" mass="25864">MKKIIIAVAVLVSTLSFAQGNADLKAHYEAFYKQMKTQGDVQGIINAMTHLEVLTPSQARRDTLAYLYLTEGRYLQALNVVGIEKNAADSDLNVEVKAVSLKNLNEIKRAIEHYEVLFNRNPSAPLAYELADLMMQDNQDVAAKTKIEYGLANVKDDMKRAFYETQRPYETSLKAAFLYLKALALFKENQQTNLDASLKLVNEALTIDPNFNMAKRTREALEAKKAAPKN</sequence>
<dbReference type="OrthoDB" id="1431564at2"/>
<keyword evidence="3" id="KW-1185">Reference proteome</keyword>
<feature type="chain" id="PRO_5012115672" description="Tetratricopeptide repeat-containing protein" evidence="1">
    <location>
        <begin position="19"/>
        <end position="230"/>
    </location>
</feature>
<evidence type="ECO:0000313" key="2">
    <source>
        <dbReference type="EMBL" id="SHG74926.1"/>
    </source>
</evidence>
<gene>
    <name evidence="2" type="ORF">SAMN05444148_0861</name>
</gene>
<evidence type="ECO:0008006" key="4">
    <source>
        <dbReference type="Google" id="ProtNLM"/>
    </source>
</evidence>
<organism evidence="2 3">
    <name type="scientific">Winogradskyella jejuensis</name>
    <dbReference type="NCBI Taxonomy" id="1089305"/>
    <lineage>
        <taxon>Bacteria</taxon>
        <taxon>Pseudomonadati</taxon>
        <taxon>Bacteroidota</taxon>
        <taxon>Flavobacteriia</taxon>
        <taxon>Flavobacteriales</taxon>
        <taxon>Flavobacteriaceae</taxon>
        <taxon>Winogradskyella</taxon>
    </lineage>
</organism>
<accession>A0A1M5MCD2</accession>
<dbReference type="Proteomes" id="UP000184522">
    <property type="component" value="Unassembled WGS sequence"/>
</dbReference>
<keyword evidence="1" id="KW-0732">Signal</keyword>
<dbReference type="RefSeq" id="WP_073083540.1">
    <property type="nucleotide sequence ID" value="NZ_FQWS01000001.1"/>
</dbReference>
<evidence type="ECO:0000313" key="3">
    <source>
        <dbReference type="Proteomes" id="UP000184522"/>
    </source>
</evidence>
<name>A0A1M5MCD2_9FLAO</name>
<reference evidence="3" key="1">
    <citation type="submission" date="2016-11" db="EMBL/GenBank/DDBJ databases">
        <authorList>
            <person name="Varghese N."/>
            <person name="Submissions S."/>
        </authorList>
    </citation>
    <scope>NUCLEOTIDE SEQUENCE [LARGE SCALE GENOMIC DNA]</scope>
    <source>
        <strain evidence="3">DSM 25330</strain>
    </source>
</reference>
<dbReference type="SUPFAM" id="SSF48452">
    <property type="entry name" value="TPR-like"/>
    <property type="match status" value="1"/>
</dbReference>
<dbReference type="EMBL" id="FQWS01000001">
    <property type="protein sequence ID" value="SHG74926.1"/>
    <property type="molecule type" value="Genomic_DNA"/>
</dbReference>
<evidence type="ECO:0000256" key="1">
    <source>
        <dbReference type="SAM" id="SignalP"/>
    </source>
</evidence>
<dbReference type="AlphaFoldDB" id="A0A1M5MCD2"/>